<dbReference type="EMBL" id="JARJCN010000236">
    <property type="protein sequence ID" value="KAJ7062408.1"/>
    <property type="molecule type" value="Genomic_DNA"/>
</dbReference>
<dbReference type="Proteomes" id="UP001222325">
    <property type="component" value="Unassembled WGS sequence"/>
</dbReference>
<evidence type="ECO:0000256" key="1">
    <source>
        <dbReference type="SAM" id="MobiDB-lite"/>
    </source>
</evidence>
<organism evidence="2 3">
    <name type="scientific">Mycena belliarum</name>
    <dbReference type="NCBI Taxonomy" id="1033014"/>
    <lineage>
        <taxon>Eukaryota</taxon>
        <taxon>Fungi</taxon>
        <taxon>Dikarya</taxon>
        <taxon>Basidiomycota</taxon>
        <taxon>Agaricomycotina</taxon>
        <taxon>Agaricomycetes</taxon>
        <taxon>Agaricomycetidae</taxon>
        <taxon>Agaricales</taxon>
        <taxon>Marasmiineae</taxon>
        <taxon>Mycenaceae</taxon>
        <taxon>Mycena</taxon>
    </lineage>
</organism>
<sequence>MSVPDINQNPADTSMATGAFLSAISQENPVPSGSSPANPPRSPIRTARVKVRRDENGVHYLVDPKTGTRYDVSDDESIPLDGPPQASGHPSKSGTPTAGTVSDTSDIADTVEAGFTSEGLLAALVTDLRTEALTDPQIARFNTLRGILSMTRTSLLSTTGLVAGQRANFLDVSEALREFRDEAAERFDPLNDEIGQATNRLESTLDNNIRVLRAIGATESQLASVAEAVQKGRDDPRRPAILLPLINRSDAAHIALGDLQASVDHALPPQGAQESHKEFTRHGNATVDRRMRTTESFTTTGLHPAEGAPIASTEPTEHRVAENLPAAPVRQARFVDNSSISTAGRPPQFMDNSSISTAGIRRSALSAGPIRGPMSTISPMGTNQSPSGYLLANNTPHETAFHCMFEVFAAEKGDQIRRIVDRHLGNAMEAPPRAPKLNNPPCYRGEDDDDKFISWLGKTCTWLQGYGLGGPKYEAHRIVYLKTALDSHAIEWFDQEVEEPGSDIQYEFVKILCAMHHRFITSATAQRATKEFEAVRFDAAQGVEHLVGELIRTARKMREPPTEFTIRQRFMRLIPAKVHDELIRRGLMPEYASLEILKNHARAWIEAQGHLRSGGGETGSSAFCSTHIISDETAARSDERQDGSAEDRRPDSSGCGQADFSSKSASGYCRGRPGVPHTWSVACWQLELQPHLLWMRRPGSHSE</sequence>
<name>A0AAD6TPL5_9AGAR</name>
<protein>
    <submittedName>
        <fullName evidence="2">Uncharacterized protein</fullName>
    </submittedName>
</protein>
<evidence type="ECO:0000313" key="3">
    <source>
        <dbReference type="Proteomes" id="UP001222325"/>
    </source>
</evidence>
<feature type="compositionally biased region" description="Polar residues" evidence="1">
    <location>
        <begin position="23"/>
        <end position="36"/>
    </location>
</feature>
<feature type="compositionally biased region" description="Polar residues" evidence="1">
    <location>
        <begin position="88"/>
        <end position="103"/>
    </location>
</feature>
<feature type="compositionally biased region" description="Basic and acidic residues" evidence="1">
    <location>
        <begin position="631"/>
        <end position="651"/>
    </location>
</feature>
<gene>
    <name evidence="2" type="ORF">B0H15DRAFT_958830</name>
</gene>
<feature type="region of interest" description="Disordered" evidence="1">
    <location>
        <begin position="1"/>
        <end position="103"/>
    </location>
</feature>
<feature type="region of interest" description="Disordered" evidence="1">
    <location>
        <begin position="631"/>
        <end position="667"/>
    </location>
</feature>
<accession>A0AAD6TPL5</accession>
<feature type="compositionally biased region" description="Polar residues" evidence="1">
    <location>
        <begin position="1"/>
        <end position="16"/>
    </location>
</feature>
<reference evidence="2" key="1">
    <citation type="submission" date="2023-03" db="EMBL/GenBank/DDBJ databases">
        <title>Massive genome expansion in bonnet fungi (Mycena s.s.) driven by repeated elements and novel gene families across ecological guilds.</title>
        <authorList>
            <consortium name="Lawrence Berkeley National Laboratory"/>
            <person name="Harder C.B."/>
            <person name="Miyauchi S."/>
            <person name="Viragh M."/>
            <person name="Kuo A."/>
            <person name="Thoen E."/>
            <person name="Andreopoulos B."/>
            <person name="Lu D."/>
            <person name="Skrede I."/>
            <person name="Drula E."/>
            <person name="Henrissat B."/>
            <person name="Morin E."/>
            <person name="Kohler A."/>
            <person name="Barry K."/>
            <person name="LaButti K."/>
            <person name="Morin E."/>
            <person name="Salamov A."/>
            <person name="Lipzen A."/>
            <person name="Mereny Z."/>
            <person name="Hegedus B."/>
            <person name="Baldrian P."/>
            <person name="Stursova M."/>
            <person name="Weitz H."/>
            <person name="Taylor A."/>
            <person name="Grigoriev I.V."/>
            <person name="Nagy L.G."/>
            <person name="Martin F."/>
            <person name="Kauserud H."/>
        </authorList>
    </citation>
    <scope>NUCLEOTIDE SEQUENCE</scope>
    <source>
        <strain evidence="2">CBHHK173m</strain>
    </source>
</reference>
<dbReference type="AlphaFoldDB" id="A0AAD6TPL5"/>
<feature type="region of interest" description="Disordered" evidence="1">
    <location>
        <begin position="299"/>
        <end position="318"/>
    </location>
</feature>
<keyword evidence="3" id="KW-1185">Reference proteome</keyword>
<comment type="caution">
    <text evidence="2">The sequence shown here is derived from an EMBL/GenBank/DDBJ whole genome shotgun (WGS) entry which is preliminary data.</text>
</comment>
<evidence type="ECO:0000313" key="2">
    <source>
        <dbReference type="EMBL" id="KAJ7062408.1"/>
    </source>
</evidence>
<proteinExistence type="predicted"/>